<dbReference type="SUPFAM" id="SSF53623">
    <property type="entry name" value="MurD-like peptide ligases, catalytic domain"/>
    <property type="match status" value="1"/>
</dbReference>
<proteinExistence type="predicted"/>
<dbReference type="RefSeq" id="WP_378140629.1">
    <property type="nucleotide sequence ID" value="NZ_JBHSEF010000011.1"/>
</dbReference>
<dbReference type="InterPro" id="IPR036615">
    <property type="entry name" value="Mur_ligase_C_dom_sf"/>
</dbReference>
<feature type="domain" description="Mur ligase C-terminal" evidence="2">
    <location>
        <begin position="270"/>
        <end position="389"/>
    </location>
</feature>
<dbReference type="InterPro" id="IPR013221">
    <property type="entry name" value="Mur_ligase_cen"/>
</dbReference>
<comment type="pathway">
    <text evidence="1">Cell wall biogenesis; peptidoglycan biosynthesis.</text>
</comment>
<dbReference type="GO" id="GO:0008765">
    <property type="term" value="F:UDP-N-acetylmuramoylalanyl-D-glutamate-2,6-diaminopimelate ligase activity"/>
    <property type="evidence" value="ECO:0007669"/>
    <property type="project" value="UniProtKB-EC"/>
</dbReference>
<accession>A0ABV8UT91</accession>
<reference evidence="5" key="1">
    <citation type="journal article" date="2019" name="Int. J. Syst. Evol. Microbiol.">
        <title>The Global Catalogue of Microorganisms (GCM) 10K type strain sequencing project: providing services to taxonomists for standard genome sequencing and annotation.</title>
        <authorList>
            <consortium name="The Broad Institute Genomics Platform"/>
            <consortium name="The Broad Institute Genome Sequencing Center for Infectious Disease"/>
            <person name="Wu L."/>
            <person name="Ma J."/>
        </authorList>
    </citation>
    <scope>NUCLEOTIDE SEQUENCE [LARGE SCALE GENOMIC DNA]</scope>
    <source>
        <strain evidence="5">CCUG 50353</strain>
    </source>
</reference>
<evidence type="ECO:0000259" key="3">
    <source>
        <dbReference type="Pfam" id="PF08245"/>
    </source>
</evidence>
<dbReference type="InterPro" id="IPR036565">
    <property type="entry name" value="Mur-like_cat_sf"/>
</dbReference>
<evidence type="ECO:0000313" key="5">
    <source>
        <dbReference type="Proteomes" id="UP001595733"/>
    </source>
</evidence>
<keyword evidence="4" id="KW-0436">Ligase</keyword>
<dbReference type="PANTHER" id="PTHR23135:SF4">
    <property type="entry name" value="UDP-N-ACETYLMURAMOYL-L-ALANYL-D-GLUTAMATE--2,6-DIAMINOPIMELATE LIGASE MURE HOMOLOG, CHLOROPLASTIC"/>
    <property type="match status" value="1"/>
</dbReference>
<feature type="domain" description="Mur ligase central" evidence="3">
    <location>
        <begin position="93"/>
        <end position="218"/>
    </location>
</feature>
<dbReference type="Pfam" id="PF02875">
    <property type="entry name" value="Mur_ligase_C"/>
    <property type="match status" value="1"/>
</dbReference>
<dbReference type="EMBL" id="JBHSEF010000011">
    <property type="protein sequence ID" value="MFC4354344.1"/>
    <property type="molecule type" value="Genomic_DNA"/>
</dbReference>
<evidence type="ECO:0000256" key="1">
    <source>
        <dbReference type="ARBA" id="ARBA00004752"/>
    </source>
</evidence>
<dbReference type="InterPro" id="IPR004101">
    <property type="entry name" value="Mur_ligase_C"/>
</dbReference>
<evidence type="ECO:0000259" key="2">
    <source>
        <dbReference type="Pfam" id="PF02875"/>
    </source>
</evidence>
<organism evidence="4 5">
    <name type="scientific">Chryseomicrobium palamuruense</name>
    <dbReference type="NCBI Taxonomy" id="682973"/>
    <lineage>
        <taxon>Bacteria</taxon>
        <taxon>Bacillati</taxon>
        <taxon>Bacillota</taxon>
        <taxon>Bacilli</taxon>
        <taxon>Bacillales</taxon>
        <taxon>Caryophanaceae</taxon>
        <taxon>Chryseomicrobium</taxon>
    </lineage>
</organism>
<evidence type="ECO:0000313" key="4">
    <source>
        <dbReference type="EMBL" id="MFC4354344.1"/>
    </source>
</evidence>
<sequence length="421" mass="48069">MISSLALDSVWIGKERSSLFYYLKKVEDHSEEEADSYLIHEKNYTYFSKGRIPRLEFKENGEILSIYELRRFISNYTTFRLATLRHVKTWIGITGTNGKTTTLYFLEQLVRDNVRIGTIGTLGVRINGELVKQCFSPNTTLPLFELIRAAELCEREKCEVIALEASSIGYVEGRLLGIPFNCMIAHEVSQDHLDYHLDFETYLKIKQEIVQLANIAIVSQRAFSQGLRTKENIVVPTQADVIELNKQCAIEACKRMGLSYLNAELELPPGRYEKKTFGSFQVVIDYAHTPDALERLVKAFPKEKLHLVVGCGGDRDRGKRREMARIAFHHAQNCVFTMDNPRYEPCLQPLLDLQAAAPQALIIPDRRLAIWYVLETAKEGDTIIIAGKGNEKTMLLHHLSVPYSDHAVIEEWANQSQRMTL</sequence>
<dbReference type="Gene3D" id="3.40.1190.10">
    <property type="entry name" value="Mur-like, catalytic domain"/>
    <property type="match status" value="1"/>
</dbReference>
<protein>
    <submittedName>
        <fullName evidence="4">Mur ligase family protein</fullName>
        <ecNumber evidence="4">6.3.2.13</ecNumber>
    </submittedName>
</protein>
<keyword evidence="5" id="KW-1185">Reference proteome</keyword>
<dbReference type="SUPFAM" id="SSF53244">
    <property type="entry name" value="MurD-like peptide ligases, peptide-binding domain"/>
    <property type="match status" value="1"/>
</dbReference>
<gene>
    <name evidence="4" type="ORF">ACFO0S_04550</name>
</gene>
<dbReference type="Pfam" id="PF08245">
    <property type="entry name" value="Mur_ligase_M"/>
    <property type="match status" value="1"/>
</dbReference>
<dbReference type="Proteomes" id="UP001595733">
    <property type="component" value="Unassembled WGS sequence"/>
</dbReference>
<name>A0ABV8UT91_9BACL</name>
<dbReference type="EC" id="6.3.2.13" evidence="4"/>
<dbReference type="Gene3D" id="3.90.190.20">
    <property type="entry name" value="Mur ligase, C-terminal domain"/>
    <property type="match status" value="1"/>
</dbReference>
<comment type="caution">
    <text evidence="4">The sequence shown here is derived from an EMBL/GenBank/DDBJ whole genome shotgun (WGS) entry which is preliminary data.</text>
</comment>
<dbReference type="PANTHER" id="PTHR23135">
    <property type="entry name" value="MUR LIGASE FAMILY MEMBER"/>
    <property type="match status" value="1"/>
</dbReference>